<feature type="coiled-coil region" evidence="1">
    <location>
        <begin position="97"/>
        <end position="124"/>
    </location>
</feature>
<protein>
    <recommendedName>
        <fullName evidence="3">DUF5320 domain-containing protein</fullName>
    </recommendedName>
</protein>
<evidence type="ECO:0008006" key="3">
    <source>
        <dbReference type="Google" id="ProtNLM"/>
    </source>
</evidence>
<name>X0RHZ2_9ZZZZ</name>
<organism evidence="2">
    <name type="scientific">marine sediment metagenome</name>
    <dbReference type="NCBI Taxonomy" id="412755"/>
    <lineage>
        <taxon>unclassified sequences</taxon>
        <taxon>metagenomes</taxon>
        <taxon>ecological metagenomes</taxon>
    </lineage>
</organism>
<reference evidence="2" key="1">
    <citation type="journal article" date="2014" name="Front. Microbiol.">
        <title>High frequency of phylogenetically diverse reductive dehalogenase-homologous genes in deep subseafloor sedimentary metagenomes.</title>
        <authorList>
            <person name="Kawai M."/>
            <person name="Futagami T."/>
            <person name="Toyoda A."/>
            <person name="Takaki Y."/>
            <person name="Nishi S."/>
            <person name="Hori S."/>
            <person name="Arai W."/>
            <person name="Tsubouchi T."/>
            <person name="Morono Y."/>
            <person name="Uchiyama I."/>
            <person name="Ito T."/>
            <person name="Fujiyama A."/>
            <person name="Inagaki F."/>
            <person name="Takami H."/>
        </authorList>
    </citation>
    <scope>NUCLEOTIDE SEQUENCE</scope>
    <source>
        <strain evidence="2">Expedition CK06-06</strain>
    </source>
</reference>
<sequence length="126" mass="13488">MPNGFGRAYGGRGGMGFGLRGSSPPWPYVGLGRGGLPRCGYFLSGVARLPGAWPTPQTQAYWQAMPAGQAPYPSYGAPTATPGTTPFAPQMTREQELDFLKNQAQAMRGQLEQIEARMHDLGTKGK</sequence>
<comment type="caution">
    <text evidence="2">The sequence shown here is derived from an EMBL/GenBank/DDBJ whole genome shotgun (WGS) entry which is preliminary data.</text>
</comment>
<dbReference type="EMBL" id="BARS01008964">
    <property type="protein sequence ID" value="GAF68388.1"/>
    <property type="molecule type" value="Genomic_DNA"/>
</dbReference>
<evidence type="ECO:0000256" key="1">
    <source>
        <dbReference type="SAM" id="Coils"/>
    </source>
</evidence>
<accession>X0RHZ2</accession>
<gene>
    <name evidence="2" type="ORF">S01H1_16974</name>
</gene>
<proteinExistence type="predicted"/>
<keyword evidence="1" id="KW-0175">Coiled coil</keyword>
<dbReference type="AlphaFoldDB" id="X0RHZ2"/>
<evidence type="ECO:0000313" key="2">
    <source>
        <dbReference type="EMBL" id="GAF68388.1"/>
    </source>
</evidence>